<protein>
    <submittedName>
        <fullName evidence="2 3">Uncharacterized protein</fullName>
    </submittedName>
</protein>
<organism evidence="2">
    <name type="scientific">Guillardia theta (strain CCMP2712)</name>
    <name type="common">Cryptophyte</name>
    <dbReference type="NCBI Taxonomy" id="905079"/>
    <lineage>
        <taxon>Eukaryota</taxon>
        <taxon>Cryptophyceae</taxon>
        <taxon>Pyrenomonadales</taxon>
        <taxon>Geminigeraceae</taxon>
        <taxon>Guillardia</taxon>
    </lineage>
</organism>
<evidence type="ECO:0000313" key="4">
    <source>
        <dbReference type="Proteomes" id="UP000011087"/>
    </source>
</evidence>
<proteinExistence type="predicted"/>
<dbReference type="EnsemblProtists" id="EKX51979">
    <property type="protein sequence ID" value="EKX51979"/>
    <property type="gene ID" value="GUITHDRAFT_102593"/>
</dbReference>
<dbReference type="PaxDb" id="55529-EKX51979"/>
<dbReference type="AlphaFoldDB" id="L1JUI9"/>
<name>L1JUI9_GUITC</name>
<dbReference type="GeneID" id="17308429"/>
<dbReference type="Proteomes" id="UP000011087">
    <property type="component" value="Unassembled WGS sequence"/>
</dbReference>
<evidence type="ECO:0000256" key="1">
    <source>
        <dbReference type="SAM" id="MobiDB-lite"/>
    </source>
</evidence>
<accession>L1JUI9</accession>
<evidence type="ECO:0000313" key="2">
    <source>
        <dbReference type="EMBL" id="EKX51979.1"/>
    </source>
</evidence>
<dbReference type="HOGENOM" id="CLU_2364091_0_0_1"/>
<reference evidence="2 4" key="1">
    <citation type="journal article" date="2012" name="Nature">
        <title>Algal genomes reveal evolutionary mosaicism and the fate of nucleomorphs.</title>
        <authorList>
            <consortium name="DOE Joint Genome Institute"/>
            <person name="Curtis B.A."/>
            <person name="Tanifuji G."/>
            <person name="Burki F."/>
            <person name="Gruber A."/>
            <person name="Irimia M."/>
            <person name="Maruyama S."/>
            <person name="Arias M.C."/>
            <person name="Ball S.G."/>
            <person name="Gile G.H."/>
            <person name="Hirakawa Y."/>
            <person name="Hopkins J.F."/>
            <person name="Kuo A."/>
            <person name="Rensing S.A."/>
            <person name="Schmutz J."/>
            <person name="Symeonidi A."/>
            <person name="Elias M."/>
            <person name="Eveleigh R.J."/>
            <person name="Herman E.K."/>
            <person name="Klute M.J."/>
            <person name="Nakayama T."/>
            <person name="Obornik M."/>
            <person name="Reyes-Prieto A."/>
            <person name="Armbrust E.V."/>
            <person name="Aves S.J."/>
            <person name="Beiko R.G."/>
            <person name="Coutinho P."/>
            <person name="Dacks J.B."/>
            <person name="Durnford D.G."/>
            <person name="Fast N.M."/>
            <person name="Green B.R."/>
            <person name="Grisdale C.J."/>
            <person name="Hempel F."/>
            <person name="Henrissat B."/>
            <person name="Hoppner M.P."/>
            <person name="Ishida K."/>
            <person name="Kim E."/>
            <person name="Koreny L."/>
            <person name="Kroth P.G."/>
            <person name="Liu Y."/>
            <person name="Malik S.B."/>
            <person name="Maier U.G."/>
            <person name="McRose D."/>
            <person name="Mock T."/>
            <person name="Neilson J.A."/>
            <person name="Onodera N.T."/>
            <person name="Poole A.M."/>
            <person name="Pritham E.J."/>
            <person name="Richards T.A."/>
            <person name="Rocap G."/>
            <person name="Roy S.W."/>
            <person name="Sarai C."/>
            <person name="Schaack S."/>
            <person name="Shirato S."/>
            <person name="Slamovits C.H."/>
            <person name="Spencer D.F."/>
            <person name="Suzuki S."/>
            <person name="Worden A.Z."/>
            <person name="Zauner S."/>
            <person name="Barry K."/>
            <person name="Bell C."/>
            <person name="Bharti A.K."/>
            <person name="Crow J.A."/>
            <person name="Grimwood J."/>
            <person name="Kramer R."/>
            <person name="Lindquist E."/>
            <person name="Lucas S."/>
            <person name="Salamov A."/>
            <person name="McFadden G.I."/>
            <person name="Lane C.E."/>
            <person name="Keeling P.J."/>
            <person name="Gray M.W."/>
            <person name="Grigoriev I.V."/>
            <person name="Archibald J.M."/>
        </authorList>
    </citation>
    <scope>NUCLEOTIDE SEQUENCE</scope>
    <source>
        <strain evidence="2 4">CCMP2712</strain>
    </source>
</reference>
<sequence>MASSDEQEIGGEASRYVDGEDLSEEDVQLAQQKVLDALQGLKDAVQQMDDSVCYLNAEAGLLKGKMRKLETSSNMLYAPFRAALFEYAAESRGTCG</sequence>
<dbReference type="EMBL" id="JH992974">
    <property type="protein sequence ID" value="EKX51979.1"/>
    <property type="molecule type" value="Genomic_DNA"/>
</dbReference>
<dbReference type="KEGG" id="gtt:GUITHDRAFT_102593"/>
<keyword evidence="4" id="KW-1185">Reference proteome</keyword>
<reference evidence="3" key="3">
    <citation type="submission" date="2016-03" db="UniProtKB">
        <authorList>
            <consortium name="EnsemblProtists"/>
        </authorList>
    </citation>
    <scope>IDENTIFICATION</scope>
</reference>
<gene>
    <name evidence="2" type="ORF">GUITHDRAFT_102593</name>
</gene>
<evidence type="ECO:0000313" key="3">
    <source>
        <dbReference type="EnsemblProtists" id="EKX51979"/>
    </source>
</evidence>
<reference evidence="4" key="2">
    <citation type="submission" date="2012-11" db="EMBL/GenBank/DDBJ databases">
        <authorList>
            <person name="Kuo A."/>
            <person name="Curtis B.A."/>
            <person name="Tanifuji G."/>
            <person name="Burki F."/>
            <person name="Gruber A."/>
            <person name="Irimia M."/>
            <person name="Maruyama S."/>
            <person name="Arias M.C."/>
            <person name="Ball S.G."/>
            <person name="Gile G.H."/>
            <person name="Hirakawa Y."/>
            <person name="Hopkins J.F."/>
            <person name="Rensing S.A."/>
            <person name="Schmutz J."/>
            <person name="Symeonidi A."/>
            <person name="Elias M."/>
            <person name="Eveleigh R.J."/>
            <person name="Herman E.K."/>
            <person name="Klute M.J."/>
            <person name="Nakayama T."/>
            <person name="Obornik M."/>
            <person name="Reyes-Prieto A."/>
            <person name="Armbrust E.V."/>
            <person name="Aves S.J."/>
            <person name="Beiko R.G."/>
            <person name="Coutinho P."/>
            <person name="Dacks J.B."/>
            <person name="Durnford D.G."/>
            <person name="Fast N.M."/>
            <person name="Green B.R."/>
            <person name="Grisdale C."/>
            <person name="Hempe F."/>
            <person name="Henrissat B."/>
            <person name="Hoppner M.P."/>
            <person name="Ishida K.-I."/>
            <person name="Kim E."/>
            <person name="Koreny L."/>
            <person name="Kroth P.G."/>
            <person name="Liu Y."/>
            <person name="Malik S.-B."/>
            <person name="Maier U.G."/>
            <person name="McRose D."/>
            <person name="Mock T."/>
            <person name="Neilson J.A."/>
            <person name="Onodera N.T."/>
            <person name="Poole A.M."/>
            <person name="Pritham E.J."/>
            <person name="Richards T.A."/>
            <person name="Rocap G."/>
            <person name="Roy S.W."/>
            <person name="Sarai C."/>
            <person name="Schaack S."/>
            <person name="Shirato S."/>
            <person name="Slamovits C.H."/>
            <person name="Spencer D.F."/>
            <person name="Suzuki S."/>
            <person name="Worden A.Z."/>
            <person name="Zauner S."/>
            <person name="Barry K."/>
            <person name="Bell C."/>
            <person name="Bharti A.K."/>
            <person name="Crow J.A."/>
            <person name="Grimwood J."/>
            <person name="Kramer R."/>
            <person name="Lindquist E."/>
            <person name="Lucas S."/>
            <person name="Salamov A."/>
            <person name="McFadden G.I."/>
            <person name="Lane C.E."/>
            <person name="Keeling P.J."/>
            <person name="Gray M.W."/>
            <person name="Grigoriev I.V."/>
            <person name="Archibald J.M."/>
        </authorList>
    </citation>
    <scope>NUCLEOTIDE SEQUENCE</scope>
    <source>
        <strain evidence="4">CCMP2712</strain>
    </source>
</reference>
<feature type="region of interest" description="Disordered" evidence="1">
    <location>
        <begin position="1"/>
        <end position="24"/>
    </location>
</feature>
<dbReference type="RefSeq" id="XP_005838959.1">
    <property type="nucleotide sequence ID" value="XM_005838902.1"/>
</dbReference>